<dbReference type="InterPro" id="IPR000835">
    <property type="entry name" value="HTH_MarR-typ"/>
</dbReference>
<dbReference type="Pfam" id="PF12802">
    <property type="entry name" value="MarR_2"/>
    <property type="match status" value="1"/>
</dbReference>
<sequence length="152" mass="16702">MRVPQGSSPADLYREFVISFMLHNHAVADRLGLQMADVAALVLMEMRGPLPVGALSAELDLPSASATRLVDRLERGGYVRRTRSAHDRRAVIVEPVPEGMRRYYAAAALSERHLGAVAEHFGPEQAAVMLEMFTRVAAAYRDATQELRDGAD</sequence>
<gene>
    <name evidence="2" type="ORF">DZF91_34720</name>
</gene>
<dbReference type="InterPro" id="IPR036388">
    <property type="entry name" value="WH-like_DNA-bd_sf"/>
</dbReference>
<dbReference type="PANTHER" id="PTHR33164">
    <property type="entry name" value="TRANSCRIPTIONAL REGULATOR, MARR FAMILY"/>
    <property type="match status" value="1"/>
</dbReference>
<evidence type="ECO:0000313" key="2">
    <source>
        <dbReference type="EMBL" id="RFU37075.1"/>
    </source>
</evidence>
<dbReference type="PRINTS" id="PR00598">
    <property type="entry name" value="HTHMARR"/>
</dbReference>
<dbReference type="AlphaFoldDB" id="A0A372JAM1"/>
<proteinExistence type="predicted"/>
<reference evidence="2 3" key="1">
    <citation type="submission" date="2018-08" db="EMBL/GenBank/DDBJ databases">
        <title>Actinomadura jelena sp. nov., a novel Actinomycete isolated from soil in Chad.</title>
        <authorList>
            <person name="Shi L."/>
        </authorList>
    </citation>
    <scope>NUCLEOTIDE SEQUENCE [LARGE SCALE GENOMIC DNA]</scope>
    <source>
        <strain evidence="2 3">NEAU-G17</strain>
    </source>
</reference>
<dbReference type="SMART" id="SM00347">
    <property type="entry name" value="HTH_MARR"/>
    <property type="match status" value="1"/>
</dbReference>
<dbReference type="InterPro" id="IPR036390">
    <property type="entry name" value="WH_DNA-bd_sf"/>
</dbReference>
<dbReference type="PROSITE" id="PS50995">
    <property type="entry name" value="HTH_MARR_2"/>
    <property type="match status" value="1"/>
</dbReference>
<organism evidence="2 3">
    <name type="scientific">Actinomadura logoneensis</name>
    <dbReference type="NCBI Taxonomy" id="2293572"/>
    <lineage>
        <taxon>Bacteria</taxon>
        <taxon>Bacillati</taxon>
        <taxon>Actinomycetota</taxon>
        <taxon>Actinomycetes</taxon>
        <taxon>Streptosporangiales</taxon>
        <taxon>Thermomonosporaceae</taxon>
        <taxon>Actinomadura</taxon>
    </lineage>
</organism>
<dbReference type="Gene3D" id="1.10.10.10">
    <property type="entry name" value="Winged helix-like DNA-binding domain superfamily/Winged helix DNA-binding domain"/>
    <property type="match status" value="1"/>
</dbReference>
<dbReference type="PANTHER" id="PTHR33164:SF106">
    <property type="entry name" value="TRANSCRIPTIONAL REGULATORY PROTEIN"/>
    <property type="match status" value="1"/>
</dbReference>
<dbReference type="EMBL" id="QURH01001009">
    <property type="protein sequence ID" value="RFU37075.1"/>
    <property type="molecule type" value="Genomic_DNA"/>
</dbReference>
<dbReference type="SUPFAM" id="SSF46785">
    <property type="entry name" value="Winged helix' DNA-binding domain"/>
    <property type="match status" value="1"/>
</dbReference>
<evidence type="ECO:0000259" key="1">
    <source>
        <dbReference type="PROSITE" id="PS50995"/>
    </source>
</evidence>
<dbReference type="GO" id="GO:0006950">
    <property type="term" value="P:response to stress"/>
    <property type="evidence" value="ECO:0007669"/>
    <property type="project" value="TreeGrafter"/>
</dbReference>
<dbReference type="Proteomes" id="UP000261811">
    <property type="component" value="Unassembled WGS sequence"/>
</dbReference>
<feature type="domain" description="HTH marR-type" evidence="1">
    <location>
        <begin position="1"/>
        <end position="138"/>
    </location>
</feature>
<dbReference type="GO" id="GO:0003700">
    <property type="term" value="F:DNA-binding transcription factor activity"/>
    <property type="evidence" value="ECO:0007669"/>
    <property type="project" value="InterPro"/>
</dbReference>
<protein>
    <submittedName>
        <fullName evidence="2">MarR family transcriptional regulator</fullName>
    </submittedName>
</protein>
<name>A0A372JAM1_9ACTN</name>
<comment type="caution">
    <text evidence="2">The sequence shown here is derived from an EMBL/GenBank/DDBJ whole genome shotgun (WGS) entry which is preliminary data.</text>
</comment>
<dbReference type="InterPro" id="IPR039422">
    <property type="entry name" value="MarR/SlyA-like"/>
</dbReference>
<keyword evidence="3" id="KW-1185">Reference proteome</keyword>
<accession>A0A372JAM1</accession>
<evidence type="ECO:0000313" key="3">
    <source>
        <dbReference type="Proteomes" id="UP000261811"/>
    </source>
</evidence>